<reference evidence="2" key="2">
    <citation type="journal article" date="2017" name="Nat. Plants">
        <title>The Aegilops tauschii genome reveals multiple impacts of transposons.</title>
        <authorList>
            <person name="Zhao G."/>
            <person name="Zou C."/>
            <person name="Li K."/>
            <person name="Wang K."/>
            <person name="Li T."/>
            <person name="Gao L."/>
            <person name="Zhang X."/>
            <person name="Wang H."/>
            <person name="Yang Z."/>
            <person name="Liu X."/>
            <person name="Jiang W."/>
            <person name="Mao L."/>
            <person name="Kong X."/>
            <person name="Jiao Y."/>
            <person name="Jia J."/>
        </authorList>
    </citation>
    <scope>NUCLEOTIDE SEQUENCE [LARGE SCALE GENOMIC DNA]</scope>
    <source>
        <strain evidence="2">cv. AL8/78</strain>
    </source>
</reference>
<dbReference type="Proteomes" id="UP000015105">
    <property type="component" value="Chromosome 5D"/>
</dbReference>
<dbReference type="AlphaFoldDB" id="A0A453KYA2"/>
<accession>A0A453KYA2</accession>
<evidence type="ECO:0000313" key="1">
    <source>
        <dbReference type="EnsemblPlants" id="AET5Gv20556600.10"/>
    </source>
</evidence>
<protein>
    <submittedName>
        <fullName evidence="1">Uncharacterized protein</fullName>
    </submittedName>
</protein>
<proteinExistence type="predicted"/>
<dbReference type="Gramene" id="AET5Gv20556600.10">
    <property type="protein sequence ID" value="AET5Gv20556600.10"/>
    <property type="gene ID" value="AET5Gv20556600"/>
</dbReference>
<organism evidence="1 2">
    <name type="scientific">Aegilops tauschii subsp. strangulata</name>
    <name type="common">Goatgrass</name>
    <dbReference type="NCBI Taxonomy" id="200361"/>
    <lineage>
        <taxon>Eukaryota</taxon>
        <taxon>Viridiplantae</taxon>
        <taxon>Streptophyta</taxon>
        <taxon>Embryophyta</taxon>
        <taxon>Tracheophyta</taxon>
        <taxon>Spermatophyta</taxon>
        <taxon>Magnoliopsida</taxon>
        <taxon>Liliopsida</taxon>
        <taxon>Poales</taxon>
        <taxon>Poaceae</taxon>
        <taxon>BOP clade</taxon>
        <taxon>Pooideae</taxon>
        <taxon>Triticodae</taxon>
        <taxon>Triticeae</taxon>
        <taxon>Triticinae</taxon>
        <taxon>Aegilops</taxon>
    </lineage>
</organism>
<keyword evidence="2" id="KW-1185">Reference proteome</keyword>
<reference evidence="1" key="3">
    <citation type="journal article" date="2017" name="Nature">
        <title>Genome sequence of the progenitor of the wheat D genome Aegilops tauschii.</title>
        <authorList>
            <person name="Luo M.C."/>
            <person name="Gu Y.Q."/>
            <person name="Puiu D."/>
            <person name="Wang H."/>
            <person name="Twardziok S.O."/>
            <person name="Deal K.R."/>
            <person name="Huo N."/>
            <person name="Zhu T."/>
            <person name="Wang L."/>
            <person name="Wang Y."/>
            <person name="McGuire P.E."/>
            <person name="Liu S."/>
            <person name="Long H."/>
            <person name="Ramasamy R.K."/>
            <person name="Rodriguez J.C."/>
            <person name="Van S.L."/>
            <person name="Yuan L."/>
            <person name="Wang Z."/>
            <person name="Xia Z."/>
            <person name="Xiao L."/>
            <person name="Anderson O.D."/>
            <person name="Ouyang S."/>
            <person name="Liang Y."/>
            <person name="Zimin A.V."/>
            <person name="Pertea G."/>
            <person name="Qi P."/>
            <person name="Bennetzen J.L."/>
            <person name="Dai X."/>
            <person name="Dawson M.W."/>
            <person name="Muller H.G."/>
            <person name="Kugler K."/>
            <person name="Rivarola-Duarte L."/>
            <person name="Spannagl M."/>
            <person name="Mayer K.F.X."/>
            <person name="Lu F.H."/>
            <person name="Bevan M.W."/>
            <person name="Leroy P."/>
            <person name="Li P."/>
            <person name="You F.M."/>
            <person name="Sun Q."/>
            <person name="Liu Z."/>
            <person name="Lyons E."/>
            <person name="Wicker T."/>
            <person name="Salzberg S.L."/>
            <person name="Devos K.M."/>
            <person name="Dvorak J."/>
        </authorList>
    </citation>
    <scope>NUCLEOTIDE SEQUENCE [LARGE SCALE GENOMIC DNA]</scope>
    <source>
        <strain evidence="1">cv. AL8/78</strain>
    </source>
</reference>
<reference evidence="1" key="4">
    <citation type="submission" date="2019-03" db="UniProtKB">
        <authorList>
            <consortium name="EnsemblPlants"/>
        </authorList>
    </citation>
    <scope>IDENTIFICATION</scope>
</reference>
<reference evidence="1" key="5">
    <citation type="journal article" date="2021" name="G3 (Bethesda)">
        <title>Aegilops tauschii genome assembly Aet v5.0 features greater sequence contiguity and improved annotation.</title>
        <authorList>
            <person name="Wang L."/>
            <person name="Zhu T."/>
            <person name="Rodriguez J.C."/>
            <person name="Deal K.R."/>
            <person name="Dubcovsky J."/>
            <person name="McGuire P.E."/>
            <person name="Lux T."/>
            <person name="Spannagl M."/>
            <person name="Mayer K.F.X."/>
            <person name="Baldrich P."/>
            <person name="Meyers B.C."/>
            <person name="Huo N."/>
            <person name="Gu Y.Q."/>
            <person name="Zhou H."/>
            <person name="Devos K.M."/>
            <person name="Bennetzen J.L."/>
            <person name="Unver T."/>
            <person name="Budak H."/>
            <person name="Gulick P.J."/>
            <person name="Galiba G."/>
            <person name="Kalapos B."/>
            <person name="Nelson D.R."/>
            <person name="Li P."/>
            <person name="You F.M."/>
            <person name="Luo M.C."/>
            <person name="Dvorak J."/>
        </authorList>
    </citation>
    <scope>NUCLEOTIDE SEQUENCE [LARGE SCALE GENOMIC DNA]</scope>
    <source>
        <strain evidence="1">cv. AL8/78</strain>
    </source>
</reference>
<evidence type="ECO:0000313" key="2">
    <source>
        <dbReference type="Proteomes" id="UP000015105"/>
    </source>
</evidence>
<sequence>GSVTSVNCCGLVGFSSTWSSHPRRVRCGGRRLRRLRRGARRWPPQPLSCSSRLFSPRCSPRSAAPSLPYSRCVPYSRRPPLQSIRFEPVYRHIGDLLLF</sequence>
<dbReference type="EnsemblPlants" id="AET5Gv20556600.10">
    <property type="protein sequence ID" value="AET5Gv20556600.10"/>
    <property type="gene ID" value="AET5Gv20556600"/>
</dbReference>
<name>A0A453KYA2_AEGTS</name>
<reference evidence="2" key="1">
    <citation type="journal article" date="2014" name="Science">
        <title>Ancient hybridizations among the ancestral genomes of bread wheat.</title>
        <authorList>
            <consortium name="International Wheat Genome Sequencing Consortium,"/>
            <person name="Marcussen T."/>
            <person name="Sandve S.R."/>
            <person name="Heier L."/>
            <person name="Spannagl M."/>
            <person name="Pfeifer M."/>
            <person name="Jakobsen K.S."/>
            <person name="Wulff B.B."/>
            <person name="Steuernagel B."/>
            <person name="Mayer K.F."/>
            <person name="Olsen O.A."/>
        </authorList>
    </citation>
    <scope>NUCLEOTIDE SEQUENCE [LARGE SCALE GENOMIC DNA]</scope>
    <source>
        <strain evidence="2">cv. AL8/78</strain>
    </source>
</reference>